<protein>
    <submittedName>
        <fullName evidence="2">Uncharacterized protein</fullName>
    </submittedName>
</protein>
<sequence>MVSFLLAAAAGITLALFLVMETYRVLWVWQAAELLSVLMSFGLCSFIIEKFWSEFVNELESHLRDGDELKGYVWARWLPFTAYCVLFSGLLGFANVLLSDSRLMTLLGPILGVHLATAVALLSLTREPFVKELRK</sequence>
<evidence type="ECO:0000313" key="3">
    <source>
        <dbReference type="Proteomes" id="UP000546031"/>
    </source>
</evidence>
<feature type="transmembrane region" description="Helical" evidence="1">
    <location>
        <begin position="106"/>
        <end position="125"/>
    </location>
</feature>
<accession>A0A850H8N7</accession>
<proteinExistence type="predicted"/>
<reference evidence="2 3" key="1">
    <citation type="submission" date="2020-06" db="EMBL/GenBank/DDBJ databases">
        <title>Altererythrobacter lutimaris sp. nov., a marine bacterium isolated from a tidal flat.</title>
        <authorList>
            <person name="Kim D."/>
            <person name="Yoo Y."/>
            <person name="Kim J.-J."/>
        </authorList>
    </citation>
    <scope>NUCLEOTIDE SEQUENCE [LARGE SCALE GENOMIC DNA]</scope>
    <source>
        <strain evidence="2 3">JGD-16</strain>
    </source>
</reference>
<keyword evidence="3" id="KW-1185">Reference proteome</keyword>
<organism evidence="2 3">
    <name type="scientific">Altererythrobacter lutimaris</name>
    <dbReference type="NCBI Taxonomy" id="2743979"/>
    <lineage>
        <taxon>Bacteria</taxon>
        <taxon>Pseudomonadati</taxon>
        <taxon>Pseudomonadota</taxon>
        <taxon>Alphaproteobacteria</taxon>
        <taxon>Sphingomonadales</taxon>
        <taxon>Erythrobacteraceae</taxon>
        <taxon>Altererythrobacter</taxon>
    </lineage>
</organism>
<keyword evidence="1" id="KW-0472">Membrane</keyword>
<dbReference type="AlphaFoldDB" id="A0A850H8N7"/>
<keyword evidence="1" id="KW-0812">Transmembrane</keyword>
<dbReference type="EMBL" id="JABWTA010000001">
    <property type="protein sequence ID" value="NVE93890.1"/>
    <property type="molecule type" value="Genomic_DNA"/>
</dbReference>
<feature type="transmembrane region" description="Helical" evidence="1">
    <location>
        <begin position="34"/>
        <end position="52"/>
    </location>
</feature>
<gene>
    <name evidence="2" type="ORF">HUO12_03155</name>
</gene>
<evidence type="ECO:0000256" key="1">
    <source>
        <dbReference type="SAM" id="Phobius"/>
    </source>
</evidence>
<keyword evidence="1" id="KW-1133">Transmembrane helix</keyword>
<name>A0A850H8N7_9SPHN</name>
<comment type="caution">
    <text evidence="2">The sequence shown here is derived from an EMBL/GenBank/DDBJ whole genome shotgun (WGS) entry which is preliminary data.</text>
</comment>
<evidence type="ECO:0000313" key="2">
    <source>
        <dbReference type="EMBL" id="NVE93890.1"/>
    </source>
</evidence>
<feature type="transmembrane region" description="Helical" evidence="1">
    <location>
        <begin position="73"/>
        <end position="94"/>
    </location>
</feature>
<dbReference type="Proteomes" id="UP000546031">
    <property type="component" value="Unassembled WGS sequence"/>
</dbReference>